<dbReference type="PROSITE" id="PS51354">
    <property type="entry name" value="GLUTAREDOXIN_2"/>
    <property type="match status" value="1"/>
</dbReference>
<dbReference type="PRINTS" id="PR00160">
    <property type="entry name" value="GLUTAREDOXIN"/>
</dbReference>
<dbReference type="RefSeq" id="YP_009188303.1">
    <property type="nucleotide sequence ID" value="NC_028663.1"/>
</dbReference>
<name>A0A0C5AEF2_9CAUD</name>
<dbReference type="EMBL" id="KP211958">
    <property type="protein sequence ID" value="AJK27649.1"/>
    <property type="molecule type" value="Genomic_DNA"/>
</dbReference>
<organism evidence="2 3">
    <name type="scientific">Cyanophage P-TIM40</name>
    <dbReference type="NCBI Taxonomy" id="1589733"/>
    <lineage>
        <taxon>Viruses</taxon>
        <taxon>Duplodnaviria</taxon>
        <taxon>Heunggongvirae</taxon>
        <taxon>Uroviricota</taxon>
        <taxon>Caudoviricetes</taxon>
        <taxon>Pantevenvirales</taxon>
        <taxon>Kyanoviridae</taxon>
        <taxon>Libanvirus</taxon>
        <taxon>Libanvirus ptim40</taxon>
    </lineage>
</organism>
<keyword evidence="3" id="KW-1185">Reference proteome</keyword>
<dbReference type="InterPro" id="IPR014025">
    <property type="entry name" value="Glutaredoxin_subgr"/>
</dbReference>
<dbReference type="InterPro" id="IPR036249">
    <property type="entry name" value="Thioredoxin-like_sf"/>
</dbReference>
<evidence type="ECO:0000313" key="3">
    <source>
        <dbReference type="Proteomes" id="UP000032135"/>
    </source>
</evidence>
<dbReference type="OrthoDB" id="25064at10239"/>
<proteinExistence type="predicted"/>
<dbReference type="Gene3D" id="3.40.30.10">
    <property type="entry name" value="Glutaredoxin"/>
    <property type="match status" value="1"/>
</dbReference>
<dbReference type="Pfam" id="PF00462">
    <property type="entry name" value="Glutaredoxin"/>
    <property type="match status" value="1"/>
</dbReference>
<sequence>MAKTPPSTTIYTRNGCPYCTKIKEVYNMNRWSYNEMKLDVNFDRNQFYAEFGMGSTFPQVIIGGQKVGGCTDAVKHLREGRFL</sequence>
<gene>
    <name evidence="2" type="ORF">PTIM40_230</name>
</gene>
<dbReference type="GeneID" id="26516753"/>
<dbReference type="KEGG" id="vg:26516753"/>
<evidence type="ECO:0000259" key="1">
    <source>
        <dbReference type="Pfam" id="PF00462"/>
    </source>
</evidence>
<dbReference type="SUPFAM" id="SSF52833">
    <property type="entry name" value="Thioredoxin-like"/>
    <property type="match status" value="1"/>
</dbReference>
<protein>
    <submittedName>
        <fullName evidence="2">Glutaredoxin</fullName>
    </submittedName>
</protein>
<accession>A0A0C5AEF2</accession>
<reference evidence="2 3" key="1">
    <citation type="submission" date="2014-11" db="EMBL/GenBank/DDBJ databases">
        <authorList>
            <person name="Fedida A."/>
            <person name="Lindell D."/>
        </authorList>
    </citation>
    <scope>NUCLEOTIDE SEQUENCE [LARGE SCALE GENOMIC DNA]</scope>
</reference>
<dbReference type="Proteomes" id="UP000032135">
    <property type="component" value="Segment"/>
</dbReference>
<dbReference type="InterPro" id="IPR002109">
    <property type="entry name" value="Glutaredoxin"/>
</dbReference>
<evidence type="ECO:0000313" key="2">
    <source>
        <dbReference type="EMBL" id="AJK27649.1"/>
    </source>
</evidence>
<feature type="domain" description="Glutaredoxin" evidence="1">
    <location>
        <begin position="9"/>
        <end position="66"/>
    </location>
</feature>